<protein>
    <submittedName>
        <fullName evidence="1">Uncharacterized protein</fullName>
    </submittedName>
</protein>
<accession>A0A844BJ10</accession>
<dbReference type="EMBL" id="WJPO01000009">
    <property type="protein sequence ID" value="MRH20953.1"/>
    <property type="molecule type" value="Genomic_DNA"/>
</dbReference>
<gene>
    <name evidence="1" type="ORF">GH815_08090</name>
</gene>
<organism evidence="1 2">
    <name type="scientific">Rhodovulum strictum</name>
    <dbReference type="NCBI Taxonomy" id="58314"/>
    <lineage>
        <taxon>Bacteria</taxon>
        <taxon>Pseudomonadati</taxon>
        <taxon>Pseudomonadota</taxon>
        <taxon>Alphaproteobacteria</taxon>
        <taxon>Rhodobacterales</taxon>
        <taxon>Paracoccaceae</taxon>
        <taxon>Rhodovulum</taxon>
    </lineage>
</organism>
<evidence type="ECO:0000313" key="2">
    <source>
        <dbReference type="Proteomes" id="UP000466730"/>
    </source>
</evidence>
<keyword evidence="2" id="KW-1185">Reference proteome</keyword>
<comment type="caution">
    <text evidence="1">The sequence shown here is derived from an EMBL/GenBank/DDBJ whole genome shotgun (WGS) entry which is preliminary data.</text>
</comment>
<name>A0A844BJ10_9RHOB</name>
<dbReference type="RefSeq" id="WP_153748257.1">
    <property type="nucleotide sequence ID" value="NZ_BAAADI010000046.1"/>
</dbReference>
<dbReference type="Proteomes" id="UP000466730">
    <property type="component" value="Unassembled WGS sequence"/>
</dbReference>
<sequence length="103" mass="10991">MNRDYMKCTGTTGATGFGIGEGRVARTAEVIPLHGRGYAAPIEPDEAALHALDRLLGLLDETIALVGLSDNPAAQYHFDQFALEAVRLFADVTARCGASSTRR</sequence>
<proteinExistence type="predicted"/>
<reference evidence="1 2" key="1">
    <citation type="submission" date="2019-11" db="EMBL/GenBank/DDBJ databases">
        <title>Draft Whole-Genome sequence of the marine photosynthetic bacterium Rhodovulum strictum DSM 11289.</title>
        <authorList>
            <person name="Kyndt J.A."/>
            <person name="Meyer T.E."/>
        </authorList>
    </citation>
    <scope>NUCLEOTIDE SEQUENCE [LARGE SCALE GENOMIC DNA]</scope>
    <source>
        <strain evidence="1 2">DSM 11289</strain>
    </source>
</reference>
<dbReference type="AlphaFoldDB" id="A0A844BJ10"/>
<dbReference type="OrthoDB" id="9969178at2"/>
<evidence type="ECO:0000313" key="1">
    <source>
        <dbReference type="EMBL" id="MRH20953.1"/>
    </source>
</evidence>